<dbReference type="InterPro" id="IPR036721">
    <property type="entry name" value="RCK_C_sf"/>
</dbReference>
<keyword evidence="11" id="KW-1185">Reference proteome</keyword>
<comment type="subcellular location">
    <subcellularLocation>
        <location evidence="1">Membrane</location>
        <topology evidence="1">Multi-pass membrane protein</topology>
    </subcellularLocation>
</comment>
<evidence type="ECO:0000256" key="6">
    <source>
        <dbReference type="ARBA" id="ARBA00023136"/>
    </source>
</evidence>
<keyword evidence="6 8" id="KW-0472">Membrane</keyword>
<keyword evidence="2" id="KW-0813">Transport</keyword>
<dbReference type="InterPro" id="IPR001807">
    <property type="entry name" value="ClC"/>
</dbReference>
<dbReference type="InterPro" id="IPR006037">
    <property type="entry name" value="RCK_C"/>
</dbReference>
<dbReference type="Pfam" id="PF02080">
    <property type="entry name" value="TrkA_C"/>
    <property type="match status" value="1"/>
</dbReference>
<dbReference type="PROSITE" id="PS51202">
    <property type="entry name" value="RCK_C"/>
    <property type="match status" value="1"/>
</dbReference>
<accession>A0A498R387</accession>
<feature type="transmembrane region" description="Helical" evidence="8">
    <location>
        <begin position="64"/>
        <end position="82"/>
    </location>
</feature>
<dbReference type="AlphaFoldDB" id="A0A498R387"/>
<keyword evidence="3 8" id="KW-0812">Transmembrane</keyword>
<dbReference type="PRINTS" id="PR00762">
    <property type="entry name" value="CLCHANNEL"/>
</dbReference>
<evidence type="ECO:0000313" key="11">
    <source>
        <dbReference type="Proteomes" id="UP000277811"/>
    </source>
</evidence>
<dbReference type="PANTHER" id="PTHR45711">
    <property type="entry name" value="CHLORIDE CHANNEL PROTEIN"/>
    <property type="match status" value="1"/>
</dbReference>
<feature type="transmembrane region" description="Helical" evidence="8">
    <location>
        <begin position="237"/>
        <end position="264"/>
    </location>
</feature>
<evidence type="ECO:0000256" key="4">
    <source>
        <dbReference type="ARBA" id="ARBA00022989"/>
    </source>
</evidence>
<feature type="transmembrane region" description="Helical" evidence="8">
    <location>
        <begin position="276"/>
        <end position="297"/>
    </location>
</feature>
<evidence type="ECO:0000256" key="1">
    <source>
        <dbReference type="ARBA" id="ARBA00004141"/>
    </source>
</evidence>
<evidence type="ECO:0000256" key="3">
    <source>
        <dbReference type="ARBA" id="ARBA00022692"/>
    </source>
</evidence>
<keyword evidence="5" id="KW-0406">Ion transport</keyword>
<feature type="transmembrane region" description="Helical" evidence="8">
    <location>
        <begin position="366"/>
        <end position="385"/>
    </location>
</feature>
<dbReference type="Gene3D" id="3.30.70.1450">
    <property type="entry name" value="Regulator of K+ conductance, C-terminal domain"/>
    <property type="match status" value="1"/>
</dbReference>
<dbReference type="GO" id="GO:0008324">
    <property type="term" value="F:monoatomic cation transmembrane transporter activity"/>
    <property type="evidence" value="ECO:0007669"/>
    <property type="project" value="InterPro"/>
</dbReference>
<reference evidence="10 11" key="1">
    <citation type="submission" date="2018-06" db="EMBL/GenBank/DDBJ databases">
        <authorList>
            <person name="Strepis N."/>
        </authorList>
    </citation>
    <scope>NUCLEOTIDE SEQUENCE [LARGE SCALE GENOMIC DNA]</scope>
    <source>
        <strain evidence="10">LUCI</strain>
    </source>
</reference>
<dbReference type="GO" id="GO:0005247">
    <property type="term" value="F:voltage-gated chloride channel activity"/>
    <property type="evidence" value="ECO:0007669"/>
    <property type="project" value="TreeGrafter"/>
</dbReference>
<dbReference type="GO" id="GO:0006813">
    <property type="term" value="P:potassium ion transport"/>
    <property type="evidence" value="ECO:0007669"/>
    <property type="project" value="InterPro"/>
</dbReference>
<proteinExistence type="predicted"/>
<dbReference type="PANTHER" id="PTHR45711:SF6">
    <property type="entry name" value="CHLORIDE CHANNEL PROTEIN"/>
    <property type="match status" value="1"/>
</dbReference>
<organism evidence="10 11">
    <name type="scientific">Lucifera butyrica</name>
    <dbReference type="NCBI Taxonomy" id="1351585"/>
    <lineage>
        <taxon>Bacteria</taxon>
        <taxon>Bacillati</taxon>
        <taxon>Bacillota</taxon>
        <taxon>Negativicutes</taxon>
        <taxon>Veillonellales</taxon>
        <taxon>Veillonellaceae</taxon>
        <taxon>Lucifera</taxon>
    </lineage>
</organism>
<feature type="transmembrane region" description="Helical" evidence="8">
    <location>
        <begin position="309"/>
        <end position="330"/>
    </location>
</feature>
<sequence>MTRPEASKVYHALLHWRDFRFKIFLEGIFIGLIAGITVVLFRYILELAEKMRNALYVHLHTGPWSLTLLWFLSLLFIAYLLGKIVAYEPMSGGSGIPQVKAVILRLMKMNWQRIIASKFVGGVLAIGAGLSLGREGPSIQLGAAIGQGLSRLMGRTKMEERYLLTSGASAGLAAAFSAPLAGVIFSLEELHKNFSPAVLMSAMAASLTAALVTQSFFGANPIFSFTGIPVFPFRYYGYLVILGIVTGLLGVLFNRVLIGTLNFYDRQRVLPKGMQAAIPLLLGGLAGFVLPEILGGGNDLVNVISSGRFTLDFMLILIAAKFIFTMISYGSGVPGGIFLPLLVVGALTGGISGTVAVHYLGVDPFYYNNFIVLAMAAFFTAVVKAPITGSILILEMTGSFTHLLSLIAVSMTAYLTTDIVKSKPVYDELMERSLAKSGSEPASMGPRNRMVTELVVCVGSKLDGQKIKNISWPSHCLLVSIRRGEMEIIPKGDTKIIAGDYLYVLTNEGQTEEVYELAGECIL</sequence>
<feature type="transmembrane region" description="Helical" evidence="8">
    <location>
        <begin position="21"/>
        <end position="44"/>
    </location>
</feature>
<gene>
    <name evidence="10" type="ORF">LUCI_0457</name>
</gene>
<feature type="transmembrane region" description="Helical" evidence="8">
    <location>
        <begin position="114"/>
        <end position="132"/>
    </location>
</feature>
<feature type="transmembrane region" description="Helical" evidence="8">
    <location>
        <begin position="162"/>
        <end position="185"/>
    </location>
</feature>
<dbReference type="GO" id="GO:0005886">
    <property type="term" value="C:plasma membrane"/>
    <property type="evidence" value="ECO:0007669"/>
    <property type="project" value="TreeGrafter"/>
</dbReference>
<dbReference type="RefSeq" id="WP_122626248.1">
    <property type="nucleotide sequence ID" value="NZ_UPPP01000054.1"/>
</dbReference>
<dbReference type="Proteomes" id="UP000277811">
    <property type="component" value="Unassembled WGS sequence"/>
</dbReference>
<evidence type="ECO:0000256" key="7">
    <source>
        <dbReference type="ARBA" id="ARBA00023214"/>
    </source>
</evidence>
<feature type="transmembrane region" description="Helical" evidence="8">
    <location>
        <begin position="197"/>
        <end position="217"/>
    </location>
</feature>
<dbReference type="EMBL" id="UPPP01000054">
    <property type="protein sequence ID" value="VBB05250.1"/>
    <property type="molecule type" value="Genomic_DNA"/>
</dbReference>
<dbReference type="CDD" id="cd01031">
    <property type="entry name" value="EriC"/>
    <property type="match status" value="1"/>
</dbReference>
<evidence type="ECO:0000256" key="8">
    <source>
        <dbReference type="SAM" id="Phobius"/>
    </source>
</evidence>
<evidence type="ECO:0000313" key="10">
    <source>
        <dbReference type="EMBL" id="VBB05250.1"/>
    </source>
</evidence>
<protein>
    <submittedName>
        <fullName evidence="10">Chloride channel voltage gated</fullName>
    </submittedName>
</protein>
<dbReference type="Pfam" id="PF00654">
    <property type="entry name" value="Voltage_CLC"/>
    <property type="match status" value="1"/>
</dbReference>
<dbReference type="SUPFAM" id="SSF81340">
    <property type="entry name" value="Clc chloride channel"/>
    <property type="match status" value="1"/>
</dbReference>
<dbReference type="SUPFAM" id="SSF116726">
    <property type="entry name" value="TrkA C-terminal domain-like"/>
    <property type="match status" value="1"/>
</dbReference>
<dbReference type="Gene3D" id="1.10.3080.10">
    <property type="entry name" value="Clc chloride channel"/>
    <property type="match status" value="1"/>
</dbReference>
<evidence type="ECO:0000259" key="9">
    <source>
        <dbReference type="PROSITE" id="PS51202"/>
    </source>
</evidence>
<dbReference type="InterPro" id="IPR014743">
    <property type="entry name" value="Cl-channel_core"/>
</dbReference>
<feature type="domain" description="RCK C-terminal" evidence="9">
    <location>
        <begin position="439"/>
        <end position="520"/>
    </location>
</feature>
<name>A0A498R387_9FIRM</name>
<evidence type="ECO:0000256" key="2">
    <source>
        <dbReference type="ARBA" id="ARBA00022448"/>
    </source>
</evidence>
<feature type="transmembrane region" description="Helical" evidence="8">
    <location>
        <begin position="392"/>
        <end position="415"/>
    </location>
</feature>
<feature type="transmembrane region" description="Helical" evidence="8">
    <location>
        <begin position="337"/>
        <end position="360"/>
    </location>
</feature>
<keyword evidence="7" id="KW-0868">Chloride</keyword>
<dbReference type="OrthoDB" id="9812438at2"/>
<keyword evidence="4 8" id="KW-1133">Transmembrane helix</keyword>
<evidence type="ECO:0000256" key="5">
    <source>
        <dbReference type="ARBA" id="ARBA00023065"/>
    </source>
</evidence>